<comment type="caution">
    <text evidence="2">The sequence shown here is derived from an EMBL/GenBank/DDBJ whole genome shotgun (WGS) entry which is preliminary data.</text>
</comment>
<keyword evidence="3" id="KW-1185">Reference proteome</keyword>
<evidence type="ECO:0000313" key="3">
    <source>
        <dbReference type="Proteomes" id="UP000700596"/>
    </source>
</evidence>
<organism evidence="2 3">
    <name type="scientific">Dendryphion nanum</name>
    <dbReference type="NCBI Taxonomy" id="256645"/>
    <lineage>
        <taxon>Eukaryota</taxon>
        <taxon>Fungi</taxon>
        <taxon>Dikarya</taxon>
        <taxon>Ascomycota</taxon>
        <taxon>Pezizomycotina</taxon>
        <taxon>Dothideomycetes</taxon>
        <taxon>Pleosporomycetidae</taxon>
        <taxon>Pleosporales</taxon>
        <taxon>Torulaceae</taxon>
        <taxon>Dendryphion</taxon>
    </lineage>
</organism>
<gene>
    <name evidence="2" type="ORF">B0J11DRAFT_568453</name>
</gene>
<dbReference type="InterPro" id="IPR002523">
    <property type="entry name" value="MgTranspt_CorA/ZnTranspt_ZntB"/>
</dbReference>
<dbReference type="Pfam" id="PF01544">
    <property type="entry name" value="CorA"/>
    <property type="match status" value="1"/>
</dbReference>
<dbReference type="AlphaFoldDB" id="A0A9P9DS93"/>
<feature type="region of interest" description="Disordered" evidence="1">
    <location>
        <begin position="67"/>
        <end position="88"/>
    </location>
</feature>
<dbReference type="GO" id="GO:0046873">
    <property type="term" value="F:metal ion transmembrane transporter activity"/>
    <property type="evidence" value="ECO:0007669"/>
    <property type="project" value="InterPro"/>
</dbReference>
<dbReference type="EMBL" id="JAGMWT010000007">
    <property type="protein sequence ID" value="KAH7125715.1"/>
    <property type="molecule type" value="Genomic_DNA"/>
</dbReference>
<sequence>MSQTQTTLSISVAHPPEMTTSERYKTKIGELANKLDRFQPLSDFLDLNSIQVAQTQLDVSKKPYATTSLPFHEPSSDNIRRQNPPLPNNPNEVQLVENNSSSVALFTFTEGLAAKITDIKDATKLEEELGKESRQFYIVENLSPEILKLFGGHWDIEPQFFLDYLNLVPKDKNENGRAAKPAPWYRLEDVKHQAPMLRSTKAGLRHVNIQYVGARENDDVNGNGILPLRMKDRVEQEMSGVYVERVGGGHNPIQPNQRPSQTIISAILAGLSGREWTEQAKSKKFRKGAWIRHSTTLWFDGDSSGTWQRGLILLDPRFTTKQAKLGNFGTHYIESLSYPIPKNNGPSIITQDKAPTVAGKNLAVNAPRGTKVTNGTNTPVDKQDISYSDSLLKCLEKHTGIPSPPFILQKISQIISHEWITVNSYLERDINWIEWRLEQTTPSLPILEFFLRQVFIMRRRVRKYEDLLNDQMAASPPQFWLSIGDSKESDTIMKAINGDHRQVLDLLQRNKARIKETVQLITSLMSVVEGKRSNSLNQSIFFLTMVATIALPFPVIGAIYGMEGRHSPGESEWNNKDRHSPSTVAQRTNFEFAVAFPHDDSLQLSTRVNPKTTIFDCGTHYSHHEQEAHTQSSTIVTNGKQSRRHVKAHAESAQNQPRAEYAEHNDNSESDDLSIMDHELPILKPKLYTEPEQIKAKFLLEIERVKTKNFMKSEQD</sequence>
<dbReference type="OrthoDB" id="3231000at2759"/>
<dbReference type="Proteomes" id="UP000700596">
    <property type="component" value="Unassembled WGS sequence"/>
</dbReference>
<accession>A0A9P9DS93</accession>
<evidence type="ECO:0000256" key="1">
    <source>
        <dbReference type="SAM" id="MobiDB-lite"/>
    </source>
</evidence>
<feature type="compositionally biased region" description="Polar residues" evidence="1">
    <location>
        <begin position="629"/>
        <end position="640"/>
    </location>
</feature>
<proteinExistence type="predicted"/>
<feature type="region of interest" description="Disordered" evidence="1">
    <location>
        <begin position="624"/>
        <end position="672"/>
    </location>
</feature>
<dbReference type="GO" id="GO:0016020">
    <property type="term" value="C:membrane"/>
    <property type="evidence" value="ECO:0007669"/>
    <property type="project" value="InterPro"/>
</dbReference>
<evidence type="ECO:0000313" key="2">
    <source>
        <dbReference type="EMBL" id="KAH7125715.1"/>
    </source>
</evidence>
<protein>
    <submittedName>
        <fullName evidence="2">Uncharacterized protein</fullName>
    </submittedName>
</protein>
<name>A0A9P9DS93_9PLEO</name>
<reference evidence="2" key="1">
    <citation type="journal article" date="2021" name="Nat. Commun.">
        <title>Genetic determinants of endophytism in the Arabidopsis root mycobiome.</title>
        <authorList>
            <person name="Mesny F."/>
            <person name="Miyauchi S."/>
            <person name="Thiergart T."/>
            <person name="Pickel B."/>
            <person name="Atanasova L."/>
            <person name="Karlsson M."/>
            <person name="Huettel B."/>
            <person name="Barry K.W."/>
            <person name="Haridas S."/>
            <person name="Chen C."/>
            <person name="Bauer D."/>
            <person name="Andreopoulos W."/>
            <person name="Pangilinan J."/>
            <person name="LaButti K."/>
            <person name="Riley R."/>
            <person name="Lipzen A."/>
            <person name="Clum A."/>
            <person name="Drula E."/>
            <person name="Henrissat B."/>
            <person name="Kohler A."/>
            <person name="Grigoriev I.V."/>
            <person name="Martin F.M."/>
            <person name="Hacquard S."/>
        </authorList>
    </citation>
    <scope>NUCLEOTIDE SEQUENCE</scope>
    <source>
        <strain evidence="2">MPI-CAGE-CH-0243</strain>
    </source>
</reference>